<reference evidence="2" key="1">
    <citation type="journal article" date="2020" name="Stud. Mycol.">
        <title>101 Dothideomycetes genomes: a test case for predicting lifestyles and emergence of pathogens.</title>
        <authorList>
            <person name="Haridas S."/>
            <person name="Albert R."/>
            <person name="Binder M."/>
            <person name="Bloem J."/>
            <person name="Labutti K."/>
            <person name="Salamov A."/>
            <person name="Andreopoulos B."/>
            <person name="Baker S."/>
            <person name="Barry K."/>
            <person name="Bills G."/>
            <person name="Bluhm B."/>
            <person name="Cannon C."/>
            <person name="Castanera R."/>
            <person name="Culley D."/>
            <person name="Daum C."/>
            <person name="Ezra D."/>
            <person name="Gonzalez J."/>
            <person name="Henrissat B."/>
            <person name="Kuo A."/>
            <person name="Liang C."/>
            <person name="Lipzen A."/>
            <person name="Lutzoni F."/>
            <person name="Magnuson J."/>
            <person name="Mondo S."/>
            <person name="Nolan M."/>
            <person name="Ohm R."/>
            <person name="Pangilinan J."/>
            <person name="Park H.-J."/>
            <person name="Ramirez L."/>
            <person name="Alfaro M."/>
            <person name="Sun H."/>
            <person name="Tritt A."/>
            <person name="Yoshinaga Y."/>
            <person name="Zwiers L.-H."/>
            <person name="Turgeon B."/>
            <person name="Goodwin S."/>
            <person name="Spatafora J."/>
            <person name="Crous P."/>
            <person name="Grigoriev I."/>
        </authorList>
    </citation>
    <scope>NUCLEOTIDE SEQUENCE</scope>
    <source>
        <strain evidence="2">CBS 115976</strain>
    </source>
</reference>
<feature type="domain" description="GAG-pre-integrase" evidence="1">
    <location>
        <begin position="73"/>
        <end position="120"/>
    </location>
</feature>
<organism evidence="2 3">
    <name type="scientific">Microthyrium microscopicum</name>
    <dbReference type="NCBI Taxonomy" id="703497"/>
    <lineage>
        <taxon>Eukaryota</taxon>
        <taxon>Fungi</taxon>
        <taxon>Dikarya</taxon>
        <taxon>Ascomycota</taxon>
        <taxon>Pezizomycotina</taxon>
        <taxon>Dothideomycetes</taxon>
        <taxon>Dothideomycetes incertae sedis</taxon>
        <taxon>Microthyriales</taxon>
        <taxon>Microthyriaceae</taxon>
        <taxon>Microthyrium</taxon>
    </lineage>
</organism>
<dbReference type="EMBL" id="MU004239">
    <property type="protein sequence ID" value="KAF2666031.1"/>
    <property type="molecule type" value="Genomic_DNA"/>
</dbReference>
<dbReference type="OrthoDB" id="4232400at2759"/>
<evidence type="ECO:0000259" key="1">
    <source>
        <dbReference type="Pfam" id="PF13976"/>
    </source>
</evidence>
<name>A0A6A6U338_9PEZI</name>
<proteinExistence type="predicted"/>
<protein>
    <recommendedName>
        <fullName evidence="1">GAG-pre-integrase domain-containing protein</fullName>
    </recommendedName>
</protein>
<dbReference type="Pfam" id="PF13976">
    <property type="entry name" value="gag_pre-integrs"/>
    <property type="match status" value="1"/>
</dbReference>
<sequence length="130" mass="14896">MVVLEVIEPKYKSDSKWLKDAGYDGMPQFMISYGLKFPEDIDEAKKLIDGFREEQQAEFEAKYKRNTTDPKVIEAAMLWHRRMGHMNYHAVKELPQHSTGMDVDFSKLNVNDLPACSACSSAGMNPFEET</sequence>
<keyword evidence="3" id="KW-1185">Reference proteome</keyword>
<gene>
    <name evidence="2" type="ORF">BT63DRAFT_481841</name>
</gene>
<dbReference type="AlphaFoldDB" id="A0A6A6U338"/>
<dbReference type="InterPro" id="IPR025724">
    <property type="entry name" value="GAG-pre-integrase_dom"/>
</dbReference>
<accession>A0A6A6U338</accession>
<evidence type="ECO:0000313" key="2">
    <source>
        <dbReference type="EMBL" id="KAF2666031.1"/>
    </source>
</evidence>
<evidence type="ECO:0000313" key="3">
    <source>
        <dbReference type="Proteomes" id="UP000799302"/>
    </source>
</evidence>
<dbReference type="Proteomes" id="UP000799302">
    <property type="component" value="Unassembled WGS sequence"/>
</dbReference>